<dbReference type="OMA" id="GIHYTVY"/>
<dbReference type="Proteomes" id="UP000037069">
    <property type="component" value="Unassembled WGS sequence"/>
</dbReference>
<dbReference type="GO" id="GO:0003711">
    <property type="term" value="F:transcription elongation factor activity"/>
    <property type="evidence" value="ECO:0007669"/>
    <property type="project" value="InterPro"/>
</dbReference>
<feature type="region of interest" description="Disordered" evidence="1">
    <location>
        <begin position="348"/>
        <end position="402"/>
    </location>
</feature>
<dbReference type="OrthoDB" id="2408655at2759"/>
<dbReference type="Pfam" id="PF15328">
    <property type="entry name" value="GCOM2"/>
    <property type="match status" value="1"/>
</dbReference>
<dbReference type="InterPro" id="IPR051375">
    <property type="entry name" value="Tuftelin_GRINL1A/MYZAP/CCD68"/>
</dbReference>
<organism evidence="2 3">
    <name type="scientific">Lucilia cuprina</name>
    <name type="common">Green bottle fly</name>
    <name type="synonym">Australian sheep blowfly</name>
    <dbReference type="NCBI Taxonomy" id="7375"/>
    <lineage>
        <taxon>Eukaryota</taxon>
        <taxon>Metazoa</taxon>
        <taxon>Ecdysozoa</taxon>
        <taxon>Arthropoda</taxon>
        <taxon>Hexapoda</taxon>
        <taxon>Insecta</taxon>
        <taxon>Pterygota</taxon>
        <taxon>Neoptera</taxon>
        <taxon>Endopterygota</taxon>
        <taxon>Diptera</taxon>
        <taxon>Brachycera</taxon>
        <taxon>Muscomorpha</taxon>
        <taxon>Oestroidea</taxon>
        <taxon>Calliphoridae</taxon>
        <taxon>Luciliinae</taxon>
        <taxon>Lucilia</taxon>
    </lineage>
</organism>
<reference evidence="2 3" key="1">
    <citation type="journal article" date="2015" name="Nat. Commun.">
        <title>Lucilia cuprina genome unlocks parasitic fly biology to underpin future interventions.</title>
        <authorList>
            <person name="Anstead C.A."/>
            <person name="Korhonen P.K."/>
            <person name="Young N.D."/>
            <person name="Hall R.S."/>
            <person name="Jex A.R."/>
            <person name="Murali S.C."/>
            <person name="Hughes D.S."/>
            <person name="Lee S.F."/>
            <person name="Perry T."/>
            <person name="Stroehlein A.J."/>
            <person name="Ansell B.R."/>
            <person name="Breugelmans B."/>
            <person name="Hofmann A."/>
            <person name="Qu J."/>
            <person name="Dugan S."/>
            <person name="Lee S.L."/>
            <person name="Chao H."/>
            <person name="Dinh H."/>
            <person name="Han Y."/>
            <person name="Doddapaneni H.V."/>
            <person name="Worley K.C."/>
            <person name="Muzny D.M."/>
            <person name="Ioannidis P."/>
            <person name="Waterhouse R.M."/>
            <person name="Zdobnov E.M."/>
            <person name="James P.J."/>
            <person name="Bagnall N.H."/>
            <person name="Kotze A.C."/>
            <person name="Gibbs R.A."/>
            <person name="Richards S."/>
            <person name="Batterham P."/>
            <person name="Gasser R.B."/>
        </authorList>
    </citation>
    <scope>NUCLEOTIDE SEQUENCE [LARGE SCALE GENOMIC DNA]</scope>
    <source>
        <strain evidence="2 3">LS</strain>
        <tissue evidence="2">Full body</tissue>
    </source>
</reference>
<dbReference type="PANTHER" id="PTHR23171:SF13">
    <property type="entry name" value="DNA-DIRECTED RNA POLYMERASE II SUBUNIT GRINL1A"/>
    <property type="match status" value="1"/>
</dbReference>
<proteinExistence type="predicted"/>
<protein>
    <submittedName>
        <fullName evidence="2">Uncharacterized protein</fullName>
    </submittedName>
</protein>
<dbReference type="STRING" id="7375.A0A0L0CIY9"/>
<dbReference type="PANTHER" id="PTHR23171">
    <property type="entry name" value="GDOWN1"/>
    <property type="match status" value="1"/>
</dbReference>
<dbReference type="InterPro" id="IPR026213">
    <property type="entry name" value="GRINL1"/>
</dbReference>
<name>A0A0L0CIY9_LUCCU</name>
<sequence length="402" mass="46069">MACILRPKLNKIPGGGMPLAKKESYTKDLTKLTQVELREIKEREEKLLQNKSKLQKLPDKGKRIQDFYDKVLQELERRSNVDEAAKIFSNLNIASQGEKALNELEWQGNLKNLQENLNPLDDVLDSDDETEMDPLKIIAQRQMHERKVKVEPPEVKLITEEDLKEIESFKADSPDSGVTTESNGEETQAAQAIEAEIVAIDIKEKLDNIKPKLQTLNSSINSINGESRSSSVCSHTLDLEPHVHYLVDKTETHVQPPIREKFKPYRTTVSNVHDPEKERQRKQGKNWEVTAATPPPIQHNGTQLLNLMDSVEIQAQYLLKLKELQEKQAAERLAAKLKRLEDRKLQLPSEEELKTKPSFTKYREPKSQTHNIEGEQKFNEDDEVHDPLDEEKSGGVNYTVYE</sequence>
<evidence type="ECO:0000313" key="2">
    <source>
        <dbReference type="EMBL" id="KNC31429.1"/>
    </source>
</evidence>
<gene>
    <name evidence="2" type="ORF">FF38_04316</name>
</gene>
<comment type="caution">
    <text evidence="2">The sequence shown here is derived from an EMBL/GenBank/DDBJ whole genome shotgun (WGS) entry which is preliminary data.</text>
</comment>
<feature type="region of interest" description="Disordered" evidence="1">
    <location>
        <begin position="271"/>
        <end position="298"/>
    </location>
</feature>
<dbReference type="EMBL" id="JRES01000420">
    <property type="protein sequence ID" value="KNC31429.1"/>
    <property type="molecule type" value="Genomic_DNA"/>
</dbReference>
<dbReference type="PRINTS" id="PR02085">
    <property type="entry name" value="POLR2GRINL1"/>
</dbReference>
<keyword evidence="3" id="KW-1185">Reference proteome</keyword>
<dbReference type="GO" id="GO:0006368">
    <property type="term" value="P:transcription elongation by RNA polymerase II"/>
    <property type="evidence" value="ECO:0007669"/>
    <property type="project" value="InterPro"/>
</dbReference>
<evidence type="ECO:0000256" key="1">
    <source>
        <dbReference type="SAM" id="MobiDB-lite"/>
    </source>
</evidence>
<evidence type="ECO:0000313" key="3">
    <source>
        <dbReference type="Proteomes" id="UP000037069"/>
    </source>
</evidence>
<feature type="compositionally biased region" description="Basic and acidic residues" evidence="1">
    <location>
        <begin position="348"/>
        <end position="393"/>
    </location>
</feature>
<dbReference type="AlphaFoldDB" id="A0A0L0CIY9"/>
<dbReference type="GO" id="GO:0005634">
    <property type="term" value="C:nucleus"/>
    <property type="evidence" value="ECO:0007669"/>
    <property type="project" value="InterPro"/>
</dbReference>
<accession>A0A0L0CIY9</accession>